<feature type="compositionally biased region" description="Gly residues" evidence="1">
    <location>
        <begin position="402"/>
        <end position="414"/>
    </location>
</feature>
<evidence type="ECO:0000313" key="3">
    <source>
        <dbReference type="Proteomes" id="UP001369815"/>
    </source>
</evidence>
<name>A0AAX6MD98_9PEZI</name>
<evidence type="ECO:0000313" key="2">
    <source>
        <dbReference type="EMBL" id="KAK6950357.1"/>
    </source>
</evidence>
<feature type="region of interest" description="Disordered" evidence="1">
    <location>
        <begin position="229"/>
        <end position="359"/>
    </location>
</feature>
<feature type="compositionally biased region" description="Low complexity" evidence="1">
    <location>
        <begin position="295"/>
        <end position="312"/>
    </location>
</feature>
<reference evidence="2 3" key="1">
    <citation type="journal article" date="2024" name="Front Chem Biol">
        <title>Unveiling the potential of Daldinia eschscholtzii MFLUCC 19-0629 through bioactivity and bioinformatics studies for enhanced sustainable agriculture production.</title>
        <authorList>
            <person name="Brooks S."/>
            <person name="Weaver J.A."/>
            <person name="Klomchit A."/>
            <person name="Alharthi S.A."/>
            <person name="Onlamun T."/>
            <person name="Nurani R."/>
            <person name="Vong T.K."/>
            <person name="Alberti F."/>
            <person name="Greco C."/>
        </authorList>
    </citation>
    <scope>NUCLEOTIDE SEQUENCE [LARGE SCALE GENOMIC DNA]</scope>
    <source>
        <strain evidence="2">MFLUCC 19-0629</strain>
    </source>
</reference>
<keyword evidence="3" id="KW-1185">Reference proteome</keyword>
<evidence type="ECO:0000256" key="1">
    <source>
        <dbReference type="SAM" id="MobiDB-lite"/>
    </source>
</evidence>
<organism evidence="2 3">
    <name type="scientific">Daldinia eschscholtzii</name>
    <dbReference type="NCBI Taxonomy" id="292717"/>
    <lineage>
        <taxon>Eukaryota</taxon>
        <taxon>Fungi</taxon>
        <taxon>Dikarya</taxon>
        <taxon>Ascomycota</taxon>
        <taxon>Pezizomycotina</taxon>
        <taxon>Sordariomycetes</taxon>
        <taxon>Xylariomycetidae</taxon>
        <taxon>Xylariales</taxon>
        <taxon>Hypoxylaceae</taxon>
        <taxon>Daldinia</taxon>
    </lineage>
</organism>
<accession>A0AAX6MD98</accession>
<feature type="region of interest" description="Disordered" evidence="1">
    <location>
        <begin position="390"/>
        <end position="414"/>
    </location>
</feature>
<feature type="compositionally biased region" description="Basic and acidic residues" evidence="1">
    <location>
        <begin position="269"/>
        <end position="278"/>
    </location>
</feature>
<dbReference type="EMBL" id="JBANMG010000008">
    <property type="protein sequence ID" value="KAK6950357.1"/>
    <property type="molecule type" value="Genomic_DNA"/>
</dbReference>
<feature type="compositionally biased region" description="Basic and acidic residues" evidence="1">
    <location>
        <begin position="232"/>
        <end position="249"/>
    </location>
</feature>
<dbReference type="AlphaFoldDB" id="A0AAX6MD98"/>
<comment type="caution">
    <text evidence="2">The sequence shown here is derived from an EMBL/GenBank/DDBJ whole genome shotgun (WGS) entry which is preliminary data.</text>
</comment>
<proteinExistence type="predicted"/>
<sequence length="478" mass="53768">MNHNRRQKVPRSSNPFSLLDVDDAPGSENYPTIEARKVMSDEEQRSVGGPVVAPWAGYVANGRMTRTLSQVWTESGETVSAFMERIFEIEYLGLELNAFEGLPAWAVPLPEDFDEEKHIGWATHKYVLERRLHVSIEIDPSPKQVWLKLILDPTMENWIRDSRKRLYAINKMWEAYDFLCHWALDIARTRITCPILYALDNYTQDSIRNLRLSVSESVKLYEEVMGSNHASSIREDSSKKVQDKGKETASTDGRSTSTDDAVDDEGEDDRFRRIERPYVSKGRGPRSSNLSIRYPPSRTPSATPPSSSVSTPRQQFVFTRRRPEKSDPAPRAPQVPGPVSASSAPQAAPKSPEDAVAQMAEAARTGVRADSFKAWSHFFSTQLALYDNHLSKNTNPNPSPGSGSGSGFGSGSGSGWPSIDEAFKRFLQELCERFPEHAADLQQWVRAESQRVEEYKVEREKHARADAMLHRVLAGLKE</sequence>
<feature type="compositionally biased region" description="Low complexity" evidence="1">
    <location>
        <begin position="337"/>
        <end position="350"/>
    </location>
</feature>
<gene>
    <name evidence="2" type="ORF">Daesc_008683</name>
</gene>
<dbReference type="Proteomes" id="UP001369815">
    <property type="component" value="Unassembled WGS sequence"/>
</dbReference>
<protein>
    <submittedName>
        <fullName evidence="2">Uncharacterized protein</fullName>
    </submittedName>
</protein>
<feature type="region of interest" description="Disordered" evidence="1">
    <location>
        <begin position="1"/>
        <end position="28"/>
    </location>
</feature>